<dbReference type="GO" id="GO:0005634">
    <property type="term" value="C:nucleus"/>
    <property type="evidence" value="ECO:0007669"/>
    <property type="project" value="TreeGrafter"/>
</dbReference>
<feature type="domain" description="IRF tryptophan pentad repeat" evidence="1">
    <location>
        <begin position="7"/>
        <end position="100"/>
    </location>
</feature>
<proteinExistence type="predicted"/>
<dbReference type="SMART" id="SM00348">
    <property type="entry name" value="IRF"/>
    <property type="match status" value="1"/>
</dbReference>
<dbReference type="PANTHER" id="PTHR11949">
    <property type="entry name" value="INTERFERON REGULATORY FACTOR"/>
    <property type="match status" value="1"/>
</dbReference>
<sequence>MNPHPRRIRLKPWLVAQVNSGQYPGLRWVDAEQKRMTENTIFKAWAKETGKYNEGMDEPDPAKWKANLRCALNKSREFNLIYDGTKDTPMQPYKIYEGDPWILRCPTTRGPFHPHTQKVAEIPAWKLCS</sequence>
<organism evidence="2 3">
    <name type="scientific">Crotalus adamanteus</name>
    <name type="common">Eastern diamondback rattlesnake</name>
    <dbReference type="NCBI Taxonomy" id="8729"/>
    <lineage>
        <taxon>Eukaryota</taxon>
        <taxon>Metazoa</taxon>
        <taxon>Chordata</taxon>
        <taxon>Craniata</taxon>
        <taxon>Vertebrata</taxon>
        <taxon>Euteleostomi</taxon>
        <taxon>Lepidosauria</taxon>
        <taxon>Squamata</taxon>
        <taxon>Bifurcata</taxon>
        <taxon>Unidentata</taxon>
        <taxon>Episquamata</taxon>
        <taxon>Toxicofera</taxon>
        <taxon>Serpentes</taxon>
        <taxon>Colubroidea</taxon>
        <taxon>Viperidae</taxon>
        <taxon>Crotalinae</taxon>
        <taxon>Crotalus</taxon>
    </lineage>
</organism>
<dbReference type="Gene3D" id="1.10.10.10">
    <property type="entry name" value="Winged helix-like DNA-binding domain superfamily/Winged helix DNA-binding domain"/>
    <property type="match status" value="1"/>
</dbReference>
<dbReference type="CDD" id="cd00103">
    <property type="entry name" value="IRF"/>
    <property type="match status" value="1"/>
</dbReference>
<dbReference type="SUPFAM" id="SSF46785">
    <property type="entry name" value="Winged helix' DNA-binding domain"/>
    <property type="match status" value="1"/>
</dbReference>
<reference evidence="2 3" key="1">
    <citation type="journal article" date="2024" name="Proc. Natl. Acad. Sci. U.S.A.">
        <title>The genetic regulatory architecture and epigenomic basis for age-related changes in rattlesnake venom.</title>
        <authorList>
            <person name="Hogan M.P."/>
            <person name="Holding M.L."/>
            <person name="Nystrom G.S."/>
            <person name="Colston T.J."/>
            <person name="Bartlett D.A."/>
            <person name="Mason A.J."/>
            <person name="Ellsworth S.A."/>
            <person name="Rautsaw R.M."/>
            <person name="Lawrence K.C."/>
            <person name="Strickland J.L."/>
            <person name="He B."/>
            <person name="Fraser P."/>
            <person name="Margres M.J."/>
            <person name="Gilbert D.M."/>
            <person name="Gibbs H.L."/>
            <person name="Parkinson C.L."/>
            <person name="Rokyta D.R."/>
        </authorList>
    </citation>
    <scope>NUCLEOTIDE SEQUENCE [LARGE SCALE GENOMIC DNA]</scope>
    <source>
        <strain evidence="2">DRR0105</strain>
    </source>
</reference>
<keyword evidence="3" id="KW-1185">Reference proteome</keyword>
<dbReference type="InterPro" id="IPR036388">
    <property type="entry name" value="WH-like_DNA-bd_sf"/>
</dbReference>
<evidence type="ECO:0000313" key="3">
    <source>
        <dbReference type="Proteomes" id="UP001474421"/>
    </source>
</evidence>
<evidence type="ECO:0000313" key="2">
    <source>
        <dbReference type="EMBL" id="KAK9400291.1"/>
    </source>
</evidence>
<dbReference type="Pfam" id="PF00605">
    <property type="entry name" value="IRF"/>
    <property type="match status" value="2"/>
</dbReference>
<protein>
    <submittedName>
        <fullName evidence="2">Interferon regulatory factor 5</fullName>
    </submittedName>
</protein>
<name>A0AAW1BDF3_CROAD</name>
<comment type="caution">
    <text evidence="2">The sequence shown here is derived from an EMBL/GenBank/DDBJ whole genome shotgun (WGS) entry which is preliminary data.</text>
</comment>
<dbReference type="GO" id="GO:0002376">
    <property type="term" value="P:immune system process"/>
    <property type="evidence" value="ECO:0007669"/>
    <property type="project" value="TreeGrafter"/>
</dbReference>
<accession>A0AAW1BDF3</accession>
<dbReference type="InterPro" id="IPR001346">
    <property type="entry name" value="Interferon_reg_fact_DNA-bd_dom"/>
</dbReference>
<dbReference type="PROSITE" id="PS51507">
    <property type="entry name" value="IRF_2"/>
    <property type="match status" value="1"/>
</dbReference>
<dbReference type="EMBL" id="JAOTOJ010000006">
    <property type="protein sequence ID" value="KAK9400291.1"/>
    <property type="molecule type" value="Genomic_DNA"/>
</dbReference>
<dbReference type="InterPro" id="IPR036390">
    <property type="entry name" value="WH_DNA-bd_sf"/>
</dbReference>
<evidence type="ECO:0000259" key="1">
    <source>
        <dbReference type="PROSITE" id="PS51507"/>
    </source>
</evidence>
<dbReference type="GO" id="GO:0000978">
    <property type="term" value="F:RNA polymerase II cis-regulatory region sequence-specific DNA binding"/>
    <property type="evidence" value="ECO:0007669"/>
    <property type="project" value="TreeGrafter"/>
</dbReference>
<dbReference type="PANTHER" id="PTHR11949:SF10">
    <property type="entry name" value="INTERFERON REGULATORY FACTOR 5"/>
    <property type="match status" value="1"/>
</dbReference>
<dbReference type="GO" id="GO:0000981">
    <property type="term" value="F:DNA-binding transcription factor activity, RNA polymerase II-specific"/>
    <property type="evidence" value="ECO:0007669"/>
    <property type="project" value="TreeGrafter"/>
</dbReference>
<dbReference type="Proteomes" id="UP001474421">
    <property type="component" value="Unassembled WGS sequence"/>
</dbReference>
<gene>
    <name evidence="2" type="ORF">NXF25_013310</name>
</gene>
<dbReference type="AlphaFoldDB" id="A0AAW1BDF3"/>